<dbReference type="InterPro" id="IPR043444">
    <property type="entry name" value="TESPA1-like"/>
</dbReference>
<dbReference type="Pfam" id="PF14722">
    <property type="entry name" value="KRAP_IP3R_bind"/>
    <property type="match status" value="1"/>
</dbReference>
<dbReference type="PANTHER" id="PTHR17469:SF15">
    <property type="entry name" value="ITPR-INTERACTING DOMAIN-CONTAINING PROTEIN"/>
    <property type="match status" value="1"/>
</dbReference>
<keyword evidence="4" id="KW-1185">Reference proteome</keyword>
<accession>A0A3B0JQJ7</accession>
<reference evidence="4" key="1">
    <citation type="submission" date="2018-01" db="EMBL/GenBank/DDBJ databases">
        <authorList>
            <person name="Alioto T."/>
            <person name="Alioto T."/>
        </authorList>
    </citation>
    <scope>NUCLEOTIDE SEQUENCE [LARGE SCALE GENOMIC DNA]</scope>
</reference>
<evidence type="ECO:0000259" key="2">
    <source>
        <dbReference type="SMART" id="SM01257"/>
    </source>
</evidence>
<sequence>MERSHSCSNFEARVGPGAVLAIEAEGAATVKCKELAQPKPHAGSSDNLPLSICASSTDHFPPNKPLRKRKKLQRQQSAVDVDDLECDCAYAGDLEENADHDNDIENEIENEQEQTSLDALPHLPSHFSQQQSPAHVSMALQRHISISCSSRRGRCLRHEESFDSCSTAPELSPQAQRQHRFSSLLLRDSSASVQSDSSRYSSVDSLLESRKPDPEAILINLGFGCPVGSEDILSRIPKRFLKPSQVPGIDTEAFVQRLTLASSLADSSVLGYRGLTGNPDMPPSSIVAKIMQRFEVNHQRKKSMGSIDHPIR</sequence>
<evidence type="ECO:0000313" key="3">
    <source>
        <dbReference type="EMBL" id="SPP74921.1"/>
    </source>
</evidence>
<dbReference type="GO" id="GO:0005102">
    <property type="term" value="F:signaling receptor binding"/>
    <property type="evidence" value="ECO:0007669"/>
    <property type="project" value="InterPro"/>
</dbReference>
<evidence type="ECO:0000256" key="1">
    <source>
        <dbReference type="SAM" id="MobiDB-lite"/>
    </source>
</evidence>
<feature type="region of interest" description="Disordered" evidence="1">
    <location>
        <begin position="37"/>
        <end position="65"/>
    </location>
</feature>
<organism evidence="3 4">
    <name type="scientific">Drosophila guanche</name>
    <name type="common">Fruit fly</name>
    <dbReference type="NCBI Taxonomy" id="7266"/>
    <lineage>
        <taxon>Eukaryota</taxon>
        <taxon>Metazoa</taxon>
        <taxon>Ecdysozoa</taxon>
        <taxon>Arthropoda</taxon>
        <taxon>Hexapoda</taxon>
        <taxon>Insecta</taxon>
        <taxon>Pterygota</taxon>
        <taxon>Neoptera</taxon>
        <taxon>Endopterygota</taxon>
        <taxon>Diptera</taxon>
        <taxon>Brachycera</taxon>
        <taxon>Muscomorpha</taxon>
        <taxon>Ephydroidea</taxon>
        <taxon>Drosophilidae</taxon>
        <taxon>Drosophila</taxon>
        <taxon>Sophophora</taxon>
    </lineage>
</organism>
<dbReference type="SMART" id="SM01257">
    <property type="entry name" value="KRAP_IP3R_bind"/>
    <property type="match status" value="1"/>
</dbReference>
<dbReference type="OrthoDB" id="61124at2759"/>
<gene>
    <name evidence="3" type="ORF">DGUA_6G002630</name>
</gene>
<dbReference type="AlphaFoldDB" id="A0A3B0JQJ7"/>
<dbReference type="Proteomes" id="UP000268350">
    <property type="component" value="Unassembled WGS sequence"/>
</dbReference>
<dbReference type="PANTHER" id="PTHR17469">
    <property type="entry name" value="SPERM SPECIFIC ANTIGEN 2-RELATED"/>
    <property type="match status" value="1"/>
</dbReference>
<proteinExistence type="predicted"/>
<name>A0A3B0JQJ7_DROGU</name>
<dbReference type="EMBL" id="OUUW01000001">
    <property type="protein sequence ID" value="SPP74921.1"/>
    <property type="molecule type" value="Genomic_DNA"/>
</dbReference>
<protein>
    <recommendedName>
        <fullName evidence="2">ITPR-interacting domain-containing protein</fullName>
    </recommendedName>
</protein>
<dbReference type="InterPro" id="IPR029325">
    <property type="entry name" value="ITPR-bd"/>
</dbReference>
<evidence type="ECO:0000313" key="4">
    <source>
        <dbReference type="Proteomes" id="UP000268350"/>
    </source>
</evidence>
<feature type="domain" description="ITPR-interacting" evidence="2">
    <location>
        <begin position="183"/>
        <end position="312"/>
    </location>
</feature>
<dbReference type="OMA" id="HSCSNFE"/>
<feature type="compositionally biased region" description="Polar residues" evidence="1">
    <location>
        <begin position="44"/>
        <end position="58"/>
    </location>
</feature>